<reference evidence="2 3" key="1">
    <citation type="submission" date="2018-02" db="EMBL/GenBank/DDBJ databases">
        <title>Genomic Encyclopedia of Archaeal and Bacterial Type Strains, Phase II (KMG-II): from individual species to whole genera.</title>
        <authorList>
            <person name="Goeker M."/>
        </authorList>
    </citation>
    <scope>NUCLEOTIDE SEQUENCE [LARGE SCALE GENOMIC DNA]</scope>
    <source>
        <strain evidence="2 3">DSM 18921</strain>
    </source>
</reference>
<dbReference type="EMBL" id="PVEP01000001">
    <property type="protein sequence ID" value="PQV58661.1"/>
    <property type="molecule type" value="Genomic_DNA"/>
</dbReference>
<evidence type="ECO:0000256" key="1">
    <source>
        <dbReference type="SAM" id="SignalP"/>
    </source>
</evidence>
<organism evidence="2 3">
    <name type="scientific">Albidovulum denitrificans</name>
    <dbReference type="NCBI Taxonomy" id="404881"/>
    <lineage>
        <taxon>Bacteria</taxon>
        <taxon>Pseudomonadati</taxon>
        <taxon>Pseudomonadota</taxon>
        <taxon>Alphaproteobacteria</taxon>
        <taxon>Rhodobacterales</taxon>
        <taxon>Paracoccaceae</taxon>
        <taxon>Albidovulum</taxon>
    </lineage>
</organism>
<feature type="chain" id="PRO_5015683375" evidence="1">
    <location>
        <begin position="22"/>
        <end position="172"/>
    </location>
</feature>
<comment type="caution">
    <text evidence="2">The sequence shown here is derived from an EMBL/GenBank/DDBJ whole genome shotgun (WGS) entry which is preliminary data.</text>
</comment>
<accession>A0A2S8SCT8</accession>
<name>A0A2S8SCT8_9RHOB</name>
<dbReference type="RefSeq" id="WP_105512916.1">
    <property type="nucleotide sequence ID" value="NZ_PVEP01000001.1"/>
</dbReference>
<keyword evidence="3" id="KW-1185">Reference proteome</keyword>
<proteinExistence type="predicted"/>
<sequence>MSGFFPSAVLLALLAAAPAPAQELEICTWRQVILGQARDIPRRVDLVTVIYRAPEGSPWAGSGFAEGSSVGDLVVFASDEIPLGETIEDGRLSALPFDRDRIAGPIRVLDDAAMQMGAMGDEGMMVSLGGRTSKVGKPDVFSDTFEPDGARLYVTGGLGIQLDYKGSCQWLD</sequence>
<gene>
    <name evidence="2" type="ORF">LX70_00473</name>
</gene>
<feature type="signal peptide" evidence="1">
    <location>
        <begin position="1"/>
        <end position="21"/>
    </location>
</feature>
<dbReference type="Proteomes" id="UP000238338">
    <property type="component" value="Unassembled WGS sequence"/>
</dbReference>
<dbReference type="AlphaFoldDB" id="A0A2S8SCT8"/>
<keyword evidence="1" id="KW-0732">Signal</keyword>
<evidence type="ECO:0000313" key="3">
    <source>
        <dbReference type="Proteomes" id="UP000238338"/>
    </source>
</evidence>
<protein>
    <submittedName>
        <fullName evidence="2">Uncharacterized protein</fullName>
    </submittedName>
</protein>
<evidence type="ECO:0000313" key="2">
    <source>
        <dbReference type="EMBL" id="PQV58661.1"/>
    </source>
</evidence>